<gene>
    <name evidence="2" type="ORF">SAMN05443551_1285</name>
</gene>
<dbReference type="InterPro" id="IPR052039">
    <property type="entry name" value="Caspase-related_regulators"/>
</dbReference>
<dbReference type="PANTHER" id="PTHR22576:SF37">
    <property type="entry name" value="MUCOSA-ASSOCIATED LYMPHOID TISSUE LYMPHOMA TRANSLOCATION PROTEIN 1"/>
    <property type="match status" value="1"/>
</dbReference>
<dbReference type="InterPro" id="IPR001309">
    <property type="entry name" value="Pept_C14_p20"/>
</dbReference>
<accession>A0A1M5PG66</accession>
<dbReference type="STRING" id="996342.SAMN05443551_1285"/>
<dbReference type="RefSeq" id="WP_245818955.1">
    <property type="nucleotide sequence ID" value="NZ_FQXC01000001.1"/>
</dbReference>
<dbReference type="AlphaFoldDB" id="A0A1M5PG66"/>
<dbReference type="InterPro" id="IPR029030">
    <property type="entry name" value="Caspase-like_dom_sf"/>
</dbReference>
<feature type="domain" description="Caspase family p20" evidence="1">
    <location>
        <begin position="55"/>
        <end position="188"/>
    </location>
</feature>
<dbReference type="EMBL" id="FQXC01000001">
    <property type="protein sequence ID" value="SHH00721.1"/>
    <property type="molecule type" value="Genomic_DNA"/>
</dbReference>
<dbReference type="SUPFAM" id="SSF52129">
    <property type="entry name" value="Caspase-like"/>
    <property type="match status" value="1"/>
</dbReference>
<organism evidence="2 3">
    <name type="scientific">Marivita hallyeonensis</name>
    <dbReference type="NCBI Taxonomy" id="996342"/>
    <lineage>
        <taxon>Bacteria</taxon>
        <taxon>Pseudomonadati</taxon>
        <taxon>Pseudomonadota</taxon>
        <taxon>Alphaproteobacteria</taxon>
        <taxon>Rhodobacterales</taxon>
        <taxon>Roseobacteraceae</taxon>
        <taxon>Marivita</taxon>
    </lineage>
</organism>
<proteinExistence type="predicted"/>
<dbReference type="GO" id="GO:0004197">
    <property type="term" value="F:cysteine-type endopeptidase activity"/>
    <property type="evidence" value="ECO:0007669"/>
    <property type="project" value="InterPro"/>
</dbReference>
<name>A0A1M5PG66_9RHOB</name>
<evidence type="ECO:0000313" key="2">
    <source>
        <dbReference type="EMBL" id="SHH00721.1"/>
    </source>
</evidence>
<keyword evidence="3" id="KW-1185">Reference proteome</keyword>
<reference evidence="2 3" key="1">
    <citation type="submission" date="2016-11" db="EMBL/GenBank/DDBJ databases">
        <authorList>
            <person name="Jaros S."/>
            <person name="Januszkiewicz K."/>
            <person name="Wedrychowicz H."/>
        </authorList>
    </citation>
    <scope>NUCLEOTIDE SEQUENCE [LARGE SCALE GENOMIC DNA]</scope>
    <source>
        <strain evidence="2 3">DSM 29431</strain>
    </source>
</reference>
<dbReference type="Gene3D" id="3.40.50.1460">
    <property type="match status" value="1"/>
</dbReference>
<evidence type="ECO:0000259" key="1">
    <source>
        <dbReference type="PROSITE" id="PS50208"/>
    </source>
</evidence>
<dbReference type="Pfam" id="PF00656">
    <property type="entry name" value="Peptidase_C14"/>
    <property type="match status" value="1"/>
</dbReference>
<dbReference type="PANTHER" id="PTHR22576">
    <property type="entry name" value="MUCOSA ASSOCIATED LYMPHOID TISSUE LYMPHOMA TRANSLOCATION PROTEIN 1/PARACASPASE"/>
    <property type="match status" value="1"/>
</dbReference>
<dbReference type="GO" id="GO:0006508">
    <property type="term" value="P:proteolysis"/>
    <property type="evidence" value="ECO:0007669"/>
    <property type="project" value="InterPro"/>
</dbReference>
<sequence>MILKYIVIQVSENTRICHGRSGLTKVSYGIARRAVSVTIAVLFSLMCSASVGSAEERIALIVGNSSYSSVSSLDNPTRDAQLMAETLETVGFDVTLLIDASQIEMIRALAQFGRDLRSGGEDTTGLFYYAGHGVQSFGNNYLLPVDVALEDAADLDLQGVEAQAVLRQMASARNRTNFVILDACRNNPFADMADFDAPGLAEMKAPTGTFLSYATAPGGVALDGLGENSPFTTALAQEIVKPGVPAEQMFKQVRVAVLEKTAGQQTPWDTSSLTSNFKFVDAPVETSEDLAARQLWESVQATADPVQIMLFLRGYPDSKYADQARDLLARAIAEELEEGGEPQQSVAAAPPDDEQKMFEALQENPTLAGYEEFVATFPNSAFVEFANQEIAALRSQTSTDPVGEGVTEPEPETETVAALSERSTAEPSVVTFDTPLVAPGSIIDGILLSELTNLSPQFPPIPDLPEEFWKEQTCSNCHEWNRERLCEQSNVYLNLSGQRSLEKAHPFDGILKRNLRQWAAGGCQ</sequence>
<dbReference type="Proteomes" id="UP000184221">
    <property type="component" value="Unassembled WGS sequence"/>
</dbReference>
<dbReference type="InterPro" id="IPR011600">
    <property type="entry name" value="Pept_C14_caspase"/>
</dbReference>
<dbReference type="PROSITE" id="PS50208">
    <property type="entry name" value="CASPASE_P20"/>
    <property type="match status" value="1"/>
</dbReference>
<evidence type="ECO:0000313" key="3">
    <source>
        <dbReference type="Proteomes" id="UP000184221"/>
    </source>
</evidence>
<protein>
    <submittedName>
        <fullName evidence="2">Uncharacterized protein, contains caspase domain</fullName>
    </submittedName>
</protein>